<evidence type="ECO:0000256" key="4">
    <source>
        <dbReference type="SAM" id="Phobius"/>
    </source>
</evidence>
<dbReference type="SMART" id="SM00473">
    <property type="entry name" value="PAN_AP"/>
    <property type="match status" value="1"/>
</dbReference>
<keyword evidence="1" id="KW-0732">Signal</keyword>
<evidence type="ECO:0000256" key="3">
    <source>
        <dbReference type="ARBA" id="ARBA00023180"/>
    </source>
</evidence>
<keyword evidence="3" id="KW-0325">Glycoprotein</keyword>
<reference evidence="6 7" key="1">
    <citation type="journal article" date="2021" name="BMC Genomics">
        <title>Datura genome reveals duplications of psychoactive alkaloid biosynthetic genes and high mutation rate following tissue culture.</title>
        <authorList>
            <person name="Rajewski A."/>
            <person name="Carter-House D."/>
            <person name="Stajich J."/>
            <person name="Litt A."/>
        </authorList>
    </citation>
    <scope>NUCLEOTIDE SEQUENCE [LARGE SCALE GENOMIC DNA]</scope>
    <source>
        <strain evidence="6">AR-01</strain>
    </source>
</reference>
<keyword evidence="4" id="KW-0812">Transmembrane</keyword>
<dbReference type="CDD" id="cd01098">
    <property type="entry name" value="PAN_AP_plant"/>
    <property type="match status" value="1"/>
</dbReference>
<dbReference type="PANTHER" id="PTHR32444">
    <property type="entry name" value="BULB-TYPE LECTIN DOMAIN-CONTAINING PROTEIN"/>
    <property type="match status" value="1"/>
</dbReference>
<organism evidence="6 7">
    <name type="scientific">Datura stramonium</name>
    <name type="common">Jimsonweed</name>
    <name type="synonym">Common thornapple</name>
    <dbReference type="NCBI Taxonomy" id="4076"/>
    <lineage>
        <taxon>Eukaryota</taxon>
        <taxon>Viridiplantae</taxon>
        <taxon>Streptophyta</taxon>
        <taxon>Embryophyta</taxon>
        <taxon>Tracheophyta</taxon>
        <taxon>Spermatophyta</taxon>
        <taxon>Magnoliopsida</taxon>
        <taxon>eudicotyledons</taxon>
        <taxon>Gunneridae</taxon>
        <taxon>Pentapetalae</taxon>
        <taxon>asterids</taxon>
        <taxon>lamiids</taxon>
        <taxon>Solanales</taxon>
        <taxon>Solanaceae</taxon>
        <taxon>Solanoideae</taxon>
        <taxon>Datureae</taxon>
        <taxon>Datura</taxon>
    </lineage>
</organism>
<dbReference type="PROSITE" id="PS50948">
    <property type="entry name" value="PAN"/>
    <property type="match status" value="1"/>
</dbReference>
<evidence type="ECO:0000313" key="6">
    <source>
        <dbReference type="EMBL" id="MCD9643237.1"/>
    </source>
</evidence>
<gene>
    <name evidence="6" type="ORF">HAX54_030535</name>
</gene>
<evidence type="ECO:0000313" key="7">
    <source>
        <dbReference type="Proteomes" id="UP000823775"/>
    </source>
</evidence>
<keyword evidence="2" id="KW-1015">Disulfide bond</keyword>
<evidence type="ECO:0000259" key="5">
    <source>
        <dbReference type="PROSITE" id="PS50948"/>
    </source>
</evidence>
<dbReference type="EMBL" id="JACEIK010003830">
    <property type="protein sequence ID" value="MCD9643237.1"/>
    <property type="molecule type" value="Genomic_DNA"/>
</dbReference>
<dbReference type="Pfam" id="PF01453">
    <property type="entry name" value="B_lectin"/>
    <property type="match status" value="1"/>
</dbReference>
<protein>
    <recommendedName>
        <fullName evidence="5">Apple domain-containing protein</fullName>
    </recommendedName>
</protein>
<keyword evidence="4" id="KW-0472">Membrane</keyword>
<keyword evidence="4" id="KW-1133">Transmembrane helix</keyword>
<proteinExistence type="predicted"/>
<dbReference type="InterPro" id="IPR000858">
    <property type="entry name" value="S_locus_glycoprot_dom"/>
</dbReference>
<accession>A0ABS8VA37</accession>
<dbReference type="InterPro" id="IPR036426">
    <property type="entry name" value="Bulb-type_lectin_dom_sf"/>
</dbReference>
<name>A0ABS8VA37_DATST</name>
<dbReference type="Proteomes" id="UP000823775">
    <property type="component" value="Unassembled WGS sequence"/>
</dbReference>
<comment type="caution">
    <text evidence="6">The sequence shown here is derived from an EMBL/GenBank/DDBJ whole genome shotgun (WGS) entry which is preliminary data.</text>
</comment>
<feature type="domain" description="Apple" evidence="5">
    <location>
        <begin position="204"/>
        <end position="280"/>
    </location>
</feature>
<dbReference type="SUPFAM" id="SSF51110">
    <property type="entry name" value="alpha-D-mannose-specific plant lectins"/>
    <property type="match status" value="2"/>
</dbReference>
<keyword evidence="7" id="KW-1185">Reference proteome</keyword>
<evidence type="ECO:0000256" key="2">
    <source>
        <dbReference type="ARBA" id="ARBA00023157"/>
    </source>
</evidence>
<dbReference type="PANTHER" id="PTHR32444:SF242">
    <property type="entry name" value="G-TYPE LECTIN S-RECEPTOR-LIKE SERINE_THREONINE-PROTEIN KINASE RKS1"/>
    <property type="match status" value="1"/>
</dbReference>
<dbReference type="Pfam" id="PF00954">
    <property type="entry name" value="S_locus_glycop"/>
    <property type="match status" value="1"/>
</dbReference>
<dbReference type="InterPro" id="IPR001480">
    <property type="entry name" value="Bulb-type_lectin_dom"/>
</dbReference>
<evidence type="ECO:0000256" key="1">
    <source>
        <dbReference type="ARBA" id="ARBA00022729"/>
    </source>
</evidence>
<dbReference type="InterPro" id="IPR003609">
    <property type="entry name" value="Pan_app"/>
</dbReference>
<feature type="transmembrane region" description="Helical" evidence="4">
    <location>
        <begin position="292"/>
        <end position="313"/>
    </location>
</feature>
<dbReference type="Pfam" id="PF08276">
    <property type="entry name" value="PAN_2"/>
    <property type="match status" value="1"/>
</dbReference>
<sequence length="329" mass="37484">MTGNNNTVLWESFQNPTDTFLPQMRILMDLHSGEDRIFSSWTSKNDPSPGRYSFGFDPRGSPQIVVWDGPSRRWRSGYWDGLLFTGVPDMKASYLYGFRLSFEEDRLYFTYTPADVSDLVRYQIIRTGYELQQKWDEYDGQWKPIQYLTSGGCDPYNLCGNFARCDVSNTTKCLCLEGFVPNDLGEWKAGNWTGGCVRETELECKTNRDVFMAIERIKLPDFADTADAESIDECKSKCLENCSCTAYAFFIGINCMIWSGELVDLQQFKERGKILYVRVAHSESGKDRTNKIVLISALVAGAFVVSIAVWIIASTKPEDNRPRGKMRCP</sequence>